<accession>A0A2N9HLD6</accession>
<reference evidence="2" key="1">
    <citation type="submission" date="2018-02" db="EMBL/GenBank/DDBJ databases">
        <authorList>
            <person name="Cohen D.B."/>
            <person name="Kent A.D."/>
        </authorList>
    </citation>
    <scope>NUCLEOTIDE SEQUENCE</scope>
</reference>
<feature type="compositionally biased region" description="Polar residues" evidence="1">
    <location>
        <begin position="173"/>
        <end position="187"/>
    </location>
</feature>
<evidence type="ECO:0000256" key="1">
    <source>
        <dbReference type="SAM" id="MobiDB-lite"/>
    </source>
</evidence>
<feature type="region of interest" description="Disordered" evidence="1">
    <location>
        <begin position="45"/>
        <end position="102"/>
    </location>
</feature>
<dbReference type="EMBL" id="OIVN01004013">
    <property type="protein sequence ID" value="SPD14967.1"/>
    <property type="molecule type" value="Genomic_DNA"/>
</dbReference>
<protein>
    <submittedName>
        <fullName evidence="2">Uncharacterized protein</fullName>
    </submittedName>
</protein>
<evidence type="ECO:0000313" key="2">
    <source>
        <dbReference type="EMBL" id="SPD14967.1"/>
    </source>
</evidence>
<feature type="compositionally biased region" description="Polar residues" evidence="1">
    <location>
        <begin position="68"/>
        <end position="79"/>
    </location>
</feature>
<organism evidence="2">
    <name type="scientific">Fagus sylvatica</name>
    <name type="common">Beechnut</name>
    <dbReference type="NCBI Taxonomy" id="28930"/>
    <lineage>
        <taxon>Eukaryota</taxon>
        <taxon>Viridiplantae</taxon>
        <taxon>Streptophyta</taxon>
        <taxon>Embryophyta</taxon>
        <taxon>Tracheophyta</taxon>
        <taxon>Spermatophyta</taxon>
        <taxon>Magnoliopsida</taxon>
        <taxon>eudicotyledons</taxon>
        <taxon>Gunneridae</taxon>
        <taxon>Pentapetalae</taxon>
        <taxon>rosids</taxon>
        <taxon>fabids</taxon>
        <taxon>Fagales</taxon>
        <taxon>Fagaceae</taxon>
        <taxon>Fagus</taxon>
    </lineage>
</organism>
<feature type="compositionally biased region" description="Basic residues" evidence="1">
    <location>
        <begin position="145"/>
        <end position="157"/>
    </location>
</feature>
<name>A0A2N9HLD6_FAGSY</name>
<dbReference type="AlphaFoldDB" id="A0A2N9HLD6"/>
<sequence>MMSEEKTRSSYFDLLHWRRLWEPHFPALWHERGLFPSFQAPPSTVSLRTRASKHPIEQPPQPLDRSSLDLQNPERSSSLEAPRAFTRHWSSRRSCPRATTRGQATTISEIILPSIYSDQDHHQRIDRPPIYRSTVEKTPTEKTRASTRYRRNRRRCSRAPAPPHGLKPRTRASRLQNSRKAAISDSSPADLPFGGGTASIGGSTRLHAPMGTPASPFTRHRGLRTQ</sequence>
<feature type="region of interest" description="Disordered" evidence="1">
    <location>
        <begin position="118"/>
        <end position="226"/>
    </location>
</feature>
<gene>
    <name evidence="2" type="ORF">FSB_LOCUS42849</name>
</gene>
<proteinExistence type="predicted"/>
<feature type="compositionally biased region" description="Basic residues" evidence="1">
    <location>
        <begin position="85"/>
        <end position="95"/>
    </location>
</feature>
<feature type="compositionally biased region" description="Basic and acidic residues" evidence="1">
    <location>
        <begin position="118"/>
        <end position="144"/>
    </location>
</feature>